<feature type="compositionally biased region" description="Acidic residues" evidence="10">
    <location>
        <begin position="930"/>
        <end position="942"/>
    </location>
</feature>
<feature type="compositionally biased region" description="Low complexity" evidence="10">
    <location>
        <begin position="413"/>
        <end position="424"/>
    </location>
</feature>
<keyword evidence="9" id="KW-0325">Glycoprotein</keyword>
<proteinExistence type="predicted"/>
<keyword evidence="5" id="KW-0547">Nucleotide-binding</keyword>
<dbReference type="GO" id="GO:0016020">
    <property type="term" value="C:membrane"/>
    <property type="evidence" value="ECO:0007669"/>
    <property type="project" value="UniProtKB-SubCell"/>
</dbReference>
<dbReference type="CDD" id="cd03250">
    <property type="entry name" value="ABCC_MRP_domain1"/>
    <property type="match status" value="1"/>
</dbReference>
<feature type="region of interest" description="Disordered" evidence="10">
    <location>
        <begin position="404"/>
        <end position="448"/>
    </location>
</feature>
<dbReference type="InterPro" id="IPR011527">
    <property type="entry name" value="ABC1_TM_dom"/>
</dbReference>
<feature type="transmembrane region" description="Helical" evidence="11">
    <location>
        <begin position="583"/>
        <end position="604"/>
    </location>
</feature>
<keyword evidence="3 11" id="KW-0812">Transmembrane</keyword>
<dbReference type="InterPro" id="IPR050173">
    <property type="entry name" value="ABC_transporter_C-like"/>
</dbReference>
<dbReference type="PROSITE" id="PS50893">
    <property type="entry name" value="ABC_TRANSPORTER_2"/>
    <property type="match status" value="2"/>
</dbReference>
<evidence type="ECO:0000256" key="8">
    <source>
        <dbReference type="ARBA" id="ARBA00023136"/>
    </source>
</evidence>
<dbReference type="SUPFAM" id="SSF52540">
    <property type="entry name" value="P-loop containing nucleoside triphosphate hydrolases"/>
    <property type="match status" value="2"/>
</dbReference>
<dbReference type="PROSITE" id="PS00211">
    <property type="entry name" value="ABC_TRANSPORTER_1"/>
    <property type="match status" value="2"/>
</dbReference>
<keyword evidence="8 11" id="KW-0472">Membrane</keyword>
<dbReference type="CDD" id="cd18596">
    <property type="entry name" value="ABC_6TM_VMR1_D1_like"/>
    <property type="match status" value="1"/>
</dbReference>
<dbReference type="PROSITE" id="PS50929">
    <property type="entry name" value="ABC_TM1F"/>
    <property type="match status" value="2"/>
</dbReference>
<keyword evidence="2" id="KW-0813">Transport</keyword>
<dbReference type="SUPFAM" id="SSF90123">
    <property type="entry name" value="ABC transporter transmembrane region"/>
    <property type="match status" value="2"/>
</dbReference>
<evidence type="ECO:0000256" key="4">
    <source>
        <dbReference type="ARBA" id="ARBA00022737"/>
    </source>
</evidence>
<evidence type="ECO:0000256" key="7">
    <source>
        <dbReference type="ARBA" id="ARBA00022989"/>
    </source>
</evidence>
<evidence type="ECO:0000256" key="6">
    <source>
        <dbReference type="ARBA" id="ARBA00022840"/>
    </source>
</evidence>
<dbReference type="GO" id="GO:0140359">
    <property type="term" value="F:ABC-type transporter activity"/>
    <property type="evidence" value="ECO:0007669"/>
    <property type="project" value="InterPro"/>
</dbReference>
<evidence type="ECO:0000256" key="1">
    <source>
        <dbReference type="ARBA" id="ARBA00004141"/>
    </source>
</evidence>
<comment type="caution">
    <text evidence="14">The sequence shown here is derived from an EMBL/GenBank/DDBJ whole genome shotgun (WGS) entry which is preliminary data.</text>
</comment>
<feature type="transmembrane region" description="Helical" evidence="11">
    <location>
        <begin position="493"/>
        <end position="516"/>
    </location>
</feature>
<evidence type="ECO:0000256" key="9">
    <source>
        <dbReference type="ARBA" id="ARBA00023180"/>
    </source>
</evidence>
<feature type="compositionally biased region" description="Basic and acidic residues" evidence="10">
    <location>
        <begin position="425"/>
        <end position="435"/>
    </location>
</feature>
<feature type="transmembrane region" description="Helical" evidence="11">
    <location>
        <begin position="1107"/>
        <end position="1133"/>
    </location>
</feature>
<feature type="transmembrane region" description="Helical" evidence="11">
    <location>
        <begin position="79"/>
        <end position="102"/>
    </location>
</feature>
<evidence type="ECO:0000259" key="12">
    <source>
        <dbReference type="PROSITE" id="PS50893"/>
    </source>
</evidence>
<dbReference type="FunFam" id="3.40.50.300:FF:000825">
    <property type="entry name" value="ABC bile acid transporter"/>
    <property type="match status" value="1"/>
</dbReference>
<evidence type="ECO:0000313" key="15">
    <source>
        <dbReference type="Proteomes" id="UP001342314"/>
    </source>
</evidence>
<dbReference type="Pfam" id="PF00664">
    <property type="entry name" value="ABC_membrane"/>
    <property type="match status" value="2"/>
</dbReference>
<accession>A0AAV5GMK6</accession>
<keyword evidence="4" id="KW-0677">Repeat</keyword>
<keyword evidence="6" id="KW-0067">ATP-binding</keyword>
<evidence type="ECO:0000313" key="14">
    <source>
        <dbReference type="EMBL" id="GJN90484.1"/>
    </source>
</evidence>
<gene>
    <name evidence="14" type="ORF">Rhopal_003495-T1</name>
</gene>
<comment type="subcellular location">
    <subcellularLocation>
        <location evidence="1">Membrane</location>
        <topology evidence="1">Multi-pass membrane protein</topology>
    </subcellularLocation>
</comment>
<dbReference type="PANTHER" id="PTHR24223:SF415">
    <property type="entry name" value="FI20190P1"/>
    <property type="match status" value="1"/>
</dbReference>
<dbReference type="Gene3D" id="3.40.50.300">
    <property type="entry name" value="P-loop containing nucleotide triphosphate hydrolases"/>
    <property type="match status" value="2"/>
</dbReference>
<keyword evidence="15" id="KW-1185">Reference proteome</keyword>
<feature type="domain" description="ABC transporter" evidence="12">
    <location>
        <begin position="1387"/>
        <end position="1701"/>
    </location>
</feature>
<keyword evidence="7 11" id="KW-1133">Transmembrane helix</keyword>
<evidence type="ECO:0000256" key="3">
    <source>
        <dbReference type="ARBA" id="ARBA00022692"/>
    </source>
</evidence>
<dbReference type="CDD" id="cd18604">
    <property type="entry name" value="ABC_6TM_VMR1_D2_like"/>
    <property type="match status" value="1"/>
</dbReference>
<dbReference type="PANTHER" id="PTHR24223">
    <property type="entry name" value="ATP-BINDING CASSETTE SUB-FAMILY C"/>
    <property type="match status" value="1"/>
</dbReference>
<feature type="domain" description="ABC transmembrane type-1" evidence="13">
    <location>
        <begin position="305"/>
        <end position="639"/>
    </location>
</feature>
<feature type="region of interest" description="Disordered" evidence="10">
    <location>
        <begin position="929"/>
        <end position="1006"/>
    </location>
</feature>
<reference evidence="14 15" key="1">
    <citation type="submission" date="2021-12" db="EMBL/GenBank/DDBJ databases">
        <title>High titer production of polyol ester of fatty acids by Rhodotorula paludigena BS15 towards product separation-free biomass refinery.</title>
        <authorList>
            <person name="Mano J."/>
            <person name="Ono H."/>
            <person name="Tanaka T."/>
            <person name="Naito K."/>
            <person name="Sushida H."/>
            <person name="Ike M."/>
            <person name="Tokuyasu K."/>
            <person name="Kitaoka M."/>
        </authorList>
    </citation>
    <scope>NUCLEOTIDE SEQUENCE [LARGE SCALE GENOMIC DNA]</scope>
    <source>
        <strain evidence="14 15">BS15</strain>
    </source>
</reference>
<dbReference type="InterPro" id="IPR036640">
    <property type="entry name" value="ABC1_TM_sf"/>
</dbReference>
<evidence type="ECO:0000256" key="5">
    <source>
        <dbReference type="ARBA" id="ARBA00022741"/>
    </source>
</evidence>
<dbReference type="Pfam" id="PF00005">
    <property type="entry name" value="ABC_tran"/>
    <property type="match status" value="3"/>
</dbReference>
<evidence type="ECO:0000256" key="10">
    <source>
        <dbReference type="SAM" id="MobiDB-lite"/>
    </source>
</evidence>
<dbReference type="InterPro" id="IPR017871">
    <property type="entry name" value="ABC_transporter-like_CS"/>
</dbReference>
<feature type="transmembrane region" description="Helical" evidence="11">
    <location>
        <begin position="1294"/>
        <end position="1314"/>
    </location>
</feature>
<evidence type="ECO:0000256" key="11">
    <source>
        <dbReference type="SAM" id="Phobius"/>
    </source>
</evidence>
<dbReference type="InterPro" id="IPR003439">
    <property type="entry name" value="ABC_transporter-like_ATP-bd"/>
</dbReference>
<name>A0AAV5GMK6_9BASI</name>
<feature type="compositionally biased region" description="Low complexity" evidence="10">
    <location>
        <begin position="983"/>
        <end position="996"/>
    </location>
</feature>
<dbReference type="InterPro" id="IPR003593">
    <property type="entry name" value="AAA+_ATPase"/>
</dbReference>
<evidence type="ECO:0000256" key="2">
    <source>
        <dbReference type="ARBA" id="ARBA00022448"/>
    </source>
</evidence>
<protein>
    <recommendedName>
        <fullName evidence="16">Multidrug resistance-associated ABC transporter</fullName>
    </recommendedName>
</protein>
<feature type="transmembrane region" description="Helical" evidence="11">
    <location>
        <begin position="114"/>
        <end position="136"/>
    </location>
</feature>
<dbReference type="SMART" id="SM00382">
    <property type="entry name" value="AAA"/>
    <property type="match status" value="2"/>
</dbReference>
<feature type="compositionally biased region" description="Low complexity" evidence="10">
    <location>
        <begin position="1513"/>
        <end position="1536"/>
    </location>
</feature>
<evidence type="ECO:0008006" key="16">
    <source>
        <dbReference type="Google" id="ProtNLM"/>
    </source>
</evidence>
<dbReference type="Proteomes" id="UP001342314">
    <property type="component" value="Unassembled WGS sequence"/>
</dbReference>
<feature type="transmembrane region" description="Helical" evidence="11">
    <location>
        <begin position="183"/>
        <end position="203"/>
    </location>
</feature>
<dbReference type="InterPro" id="IPR027417">
    <property type="entry name" value="P-loop_NTPase"/>
</dbReference>
<feature type="domain" description="ABC transmembrane type-1" evidence="13">
    <location>
        <begin position="1099"/>
        <end position="1348"/>
    </location>
</feature>
<dbReference type="GO" id="GO:0016887">
    <property type="term" value="F:ATP hydrolysis activity"/>
    <property type="evidence" value="ECO:0007669"/>
    <property type="project" value="InterPro"/>
</dbReference>
<feature type="compositionally biased region" description="Polar residues" evidence="10">
    <location>
        <begin position="1563"/>
        <end position="1575"/>
    </location>
</feature>
<sequence>MPRVLLDLPPLELLVLAAAVPLGLVLLAGAVPALARAVLPKRWLEALVSLVAAPKGGVESDDVDGGAARPETTQDDRKVFILLGLSGAEAAAWSAGAVAVAVRFARTSTRGRDEYLAVGALAGIALSWIVTTLLLVPRRLVPTGFDAPAPMLAFTFYLAHLAFLSLHFITLVLHFPGRLNYDLILTGAHALALTTLIATTASMPLKLVRKAEHVDVAAASEEDPDDAKDKIVLESPEKRVTLGSWIIFSWVEGLINKGKQHQLGYRDVWKLPETMQSAGIKADAQQLRSPRIVSRVFFNNSQDLILSLTLGLASSFLSYASPFFLKQILQSLEPPSSAPDAPAPNDPTLRQSAYIYALLAFVAQVSRAEVDLQQLWHERRAITRARTQLMGEVYEKALKRRDVSAQVDKNAKKPGPSGTAPAGGAKKDGAADGGKKGKGKKAIPEARGSTSTGKIVSLMAGDVNKVANQLMSLSSIFGAPFELVIAISFLYQLLGWTCLVGVTVMALALPINHYLVKRRLRIHRTMLSSRDARMEILNEMFGAIRFIKYSADEDNWLQRVFAARKTELDWLLKTRMNNLLINALWNFTPDLVMIVSFACFTLAAHRQLTIPIAFTSLALFSMLRAPMTMLPTSITQLLQTWVSIQRLEQFFDDVEVEPWVSALRREEDAAARAAHEKGVGIETGSFTYDTEPAAGETSAEEADDSAEPSFALRDIDVHFPEGKLSLVCGPTGSGKTSLFLALLGEMTCTTGSVHLPKGTAGLDLDPSTGLYAGTAYASQLPWLQHDSIKNNILFGSPFEAERYEQVIDACALRSDLAMFDAGDETEIGEKGISLSGGQKARVALARAVYSRAKTVLLDDPLSAVDSHTARHLFRKCLRGPLLENRTVILITHHISLCLASADYVVRMSEGRVALQGRVDELDKAELTTELVEDDDAAEEAESEDKAEKAKKEGGTVDSKDAKEAEHAAALAVPQQSASAISSPGATPGTTTPVPNTIDGPSAIKRGGKLVEEEKRATGRVKWSVYNLYLQSAGYTTWIIMVLLIFAGRAGRVADRAYFRWWGESYRVSDNLFLRLFFPAQNQMVLTGFDAQTFDLSLPSPPSASDDVTFWLVGYTLICVANLAITVIGILAAFQGSFKAARTLFKTSLTRVVYAPFRYFDTTPTGRTLNRYSTDFTIVDGSLTDEVRITLTHAFSFLTNVGVIVVVSPRFIPPAVLIIFLYARYALVFVKTSRDLRRLESNARSPIFSKFGETLQGIVTVRAFGGERRFLTGLWDSVDRMQAVAYSSAMSNRYLLWRFDCLGAIAVTITTYLSLVSNASPGLSALAITSAQSLVQSVYWLCRWWSALEVDLNAVERITELLSTPQEPPQIVEGKRPPASWPSSVGGLSVENLVVSYAKDLPPVVKDVSFDVPPRSKVGLVGRTGSGKSTLATSLLRFTEPTSGRIIIDGIDVTTIGLHDLRSAVTLIPQEAVLFSGTVRSNLDPFGQHTDAACLEVLDRVGLVNTSAAGTAQTSRVPSRAPSPSRMPTTAPAPVEAEPADGRLVVPATGKGTAGDPTSELADSATTQTSEGTTVAGSASVGVGRLSVTLDTPVSAGGNNFSAGQRQLLALARALLRKSRIIVMDEATASVDFETDAKQFPSTDPSRTIADYDLVLVLDQGEVVEYDSPGALMRTKDGMFRRMCEKAAEWSELRAMAGLKEGE</sequence>
<evidence type="ECO:0000259" key="13">
    <source>
        <dbReference type="PROSITE" id="PS50929"/>
    </source>
</evidence>
<feature type="transmembrane region" description="Helical" evidence="11">
    <location>
        <begin position="1024"/>
        <end position="1046"/>
    </location>
</feature>
<feature type="transmembrane region" description="Helical" evidence="11">
    <location>
        <begin position="1210"/>
        <end position="1229"/>
    </location>
</feature>
<dbReference type="EMBL" id="BQKY01000007">
    <property type="protein sequence ID" value="GJN90484.1"/>
    <property type="molecule type" value="Genomic_DNA"/>
</dbReference>
<organism evidence="14 15">
    <name type="scientific">Rhodotorula paludigena</name>
    <dbReference type="NCBI Taxonomy" id="86838"/>
    <lineage>
        <taxon>Eukaryota</taxon>
        <taxon>Fungi</taxon>
        <taxon>Dikarya</taxon>
        <taxon>Basidiomycota</taxon>
        <taxon>Pucciniomycotina</taxon>
        <taxon>Microbotryomycetes</taxon>
        <taxon>Sporidiobolales</taxon>
        <taxon>Sporidiobolaceae</taxon>
        <taxon>Rhodotorula</taxon>
    </lineage>
</organism>
<dbReference type="GO" id="GO:0005524">
    <property type="term" value="F:ATP binding"/>
    <property type="evidence" value="ECO:0007669"/>
    <property type="project" value="UniProtKB-KW"/>
</dbReference>
<dbReference type="Gene3D" id="1.20.1560.10">
    <property type="entry name" value="ABC transporter type 1, transmembrane domain"/>
    <property type="match status" value="2"/>
</dbReference>
<feature type="region of interest" description="Disordered" evidence="10">
    <location>
        <begin position="1508"/>
        <end position="1575"/>
    </location>
</feature>
<feature type="compositionally biased region" description="Basic and acidic residues" evidence="10">
    <location>
        <begin position="943"/>
        <end position="966"/>
    </location>
</feature>
<feature type="domain" description="ABC transporter" evidence="12">
    <location>
        <begin position="697"/>
        <end position="934"/>
    </location>
</feature>
<feature type="transmembrane region" description="Helical" evidence="11">
    <location>
        <begin position="156"/>
        <end position="176"/>
    </location>
</feature>